<evidence type="ECO:0000259" key="1">
    <source>
        <dbReference type="Pfam" id="PF12804"/>
    </source>
</evidence>
<feature type="domain" description="MobA-like NTP transferase" evidence="1">
    <location>
        <begin position="10"/>
        <end position="193"/>
    </location>
</feature>
<evidence type="ECO:0000313" key="2">
    <source>
        <dbReference type="EMBL" id="SCP96105.1"/>
    </source>
</evidence>
<dbReference type="AlphaFoldDB" id="A0A1D3TR47"/>
<dbReference type="SUPFAM" id="SSF53448">
    <property type="entry name" value="Nucleotide-diphospho-sugar transferases"/>
    <property type="match status" value="1"/>
</dbReference>
<organism evidence="2 3">
    <name type="scientific">Anaerobium acetethylicum</name>
    <dbReference type="NCBI Taxonomy" id="1619234"/>
    <lineage>
        <taxon>Bacteria</taxon>
        <taxon>Bacillati</taxon>
        <taxon>Bacillota</taxon>
        <taxon>Clostridia</taxon>
        <taxon>Lachnospirales</taxon>
        <taxon>Lachnospiraceae</taxon>
        <taxon>Anaerobium</taxon>
    </lineage>
</organism>
<dbReference type="CDD" id="cd04182">
    <property type="entry name" value="GT_2_like_f"/>
    <property type="match status" value="1"/>
</dbReference>
<reference evidence="2 3" key="1">
    <citation type="submission" date="2016-09" db="EMBL/GenBank/DDBJ databases">
        <authorList>
            <person name="Capua I."/>
            <person name="De Benedictis P."/>
            <person name="Joannis T."/>
            <person name="Lombin L.H."/>
            <person name="Cattoli G."/>
        </authorList>
    </citation>
    <scope>NUCLEOTIDE SEQUENCE [LARGE SCALE GENOMIC DNA]</scope>
    <source>
        <strain evidence="2 3">GluBS11</strain>
    </source>
</reference>
<dbReference type="OrthoDB" id="9797742at2"/>
<dbReference type="RefSeq" id="WP_091230995.1">
    <property type="nucleotide sequence ID" value="NZ_FMKA01000003.1"/>
</dbReference>
<dbReference type="InterPro" id="IPR029044">
    <property type="entry name" value="Nucleotide-diphossugar_trans"/>
</dbReference>
<dbReference type="GO" id="GO:0016779">
    <property type="term" value="F:nucleotidyltransferase activity"/>
    <property type="evidence" value="ECO:0007669"/>
    <property type="project" value="UniProtKB-KW"/>
</dbReference>
<keyword evidence="3" id="KW-1185">Reference proteome</keyword>
<dbReference type="InterPro" id="IPR025877">
    <property type="entry name" value="MobA-like_NTP_Trfase"/>
</dbReference>
<dbReference type="PANTHER" id="PTHR43777:SF1">
    <property type="entry name" value="MOLYBDENUM COFACTOR CYTIDYLYLTRANSFERASE"/>
    <property type="match status" value="1"/>
</dbReference>
<keyword evidence="2" id="KW-0548">Nucleotidyltransferase</keyword>
<dbReference type="Pfam" id="PF12804">
    <property type="entry name" value="NTP_transf_3"/>
    <property type="match status" value="1"/>
</dbReference>
<accession>A0A1D3TR47</accession>
<dbReference type="Proteomes" id="UP000199315">
    <property type="component" value="Unassembled WGS sequence"/>
</dbReference>
<proteinExistence type="predicted"/>
<keyword evidence="2" id="KW-0808">Transferase</keyword>
<protein>
    <submittedName>
        <fullName evidence="2">Molybdenum cofactor cytidylyltransferase</fullName>
    </submittedName>
</protein>
<sequence>MKRNECRLSVILLAAGDSRRFNGNKMLSLIDGIPMYRHILGRIMGIPAYKRVIVTQYQEIIDYVREQAAENMITPVRNEHSEWGISYSLKLGILSCDGEEDQERPGAVQAEPDTGKLPEQAYLFAVCDQPWLTAESILKLVDAFYRSEKGIACLSYGGKSGNPVIFHERYRKELLGLEGDTGGKAVMKKHMDDVELVEAGDAMELFDIDRR</sequence>
<evidence type="ECO:0000313" key="3">
    <source>
        <dbReference type="Proteomes" id="UP000199315"/>
    </source>
</evidence>
<dbReference type="EMBL" id="FMKA01000003">
    <property type="protein sequence ID" value="SCP96105.1"/>
    <property type="molecule type" value="Genomic_DNA"/>
</dbReference>
<dbReference type="Gene3D" id="3.90.550.10">
    <property type="entry name" value="Spore Coat Polysaccharide Biosynthesis Protein SpsA, Chain A"/>
    <property type="match status" value="1"/>
</dbReference>
<gene>
    <name evidence="2" type="ORF">SAMN05421730_1003189</name>
</gene>
<name>A0A1D3TR47_9FIRM</name>
<dbReference type="PANTHER" id="PTHR43777">
    <property type="entry name" value="MOLYBDENUM COFACTOR CYTIDYLYLTRANSFERASE"/>
    <property type="match status" value="1"/>
</dbReference>
<dbReference type="STRING" id="1619234.SAMN05421730_1003189"/>